<accession>A0A6A6AWI4</accession>
<feature type="signal peptide" evidence="1">
    <location>
        <begin position="1"/>
        <end position="39"/>
    </location>
</feature>
<dbReference type="AlphaFoldDB" id="A0A6A6AWI4"/>
<keyword evidence="3" id="KW-1185">Reference proteome</keyword>
<dbReference type="GeneID" id="54298877"/>
<evidence type="ECO:0000313" key="2">
    <source>
        <dbReference type="EMBL" id="KAF2136362.1"/>
    </source>
</evidence>
<evidence type="ECO:0008006" key="4">
    <source>
        <dbReference type="Google" id="ProtNLM"/>
    </source>
</evidence>
<organism evidence="2 3">
    <name type="scientific">Aplosporella prunicola CBS 121167</name>
    <dbReference type="NCBI Taxonomy" id="1176127"/>
    <lineage>
        <taxon>Eukaryota</taxon>
        <taxon>Fungi</taxon>
        <taxon>Dikarya</taxon>
        <taxon>Ascomycota</taxon>
        <taxon>Pezizomycotina</taxon>
        <taxon>Dothideomycetes</taxon>
        <taxon>Dothideomycetes incertae sedis</taxon>
        <taxon>Botryosphaeriales</taxon>
        <taxon>Aplosporellaceae</taxon>
        <taxon>Aplosporella</taxon>
    </lineage>
</organism>
<sequence>MAFLLWFSHITITHTLHIKMRLSHLVLATVVVAASPAVARPPWDERGPDLNRLHWCVRYCMDDTAETYRIRTKSRNQFCWKDTERVRTWMYNELGHCIEKECPAKADLKEAKKSIWKFIWDYGGQTI</sequence>
<keyword evidence="1" id="KW-0732">Signal</keyword>
<reference evidence="2" key="1">
    <citation type="journal article" date="2020" name="Stud. Mycol.">
        <title>101 Dothideomycetes genomes: a test case for predicting lifestyles and emergence of pathogens.</title>
        <authorList>
            <person name="Haridas S."/>
            <person name="Albert R."/>
            <person name="Binder M."/>
            <person name="Bloem J."/>
            <person name="Labutti K."/>
            <person name="Salamov A."/>
            <person name="Andreopoulos B."/>
            <person name="Baker S."/>
            <person name="Barry K."/>
            <person name="Bills G."/>
            <person name="Bluhm B."/>
            <person name="Cannon C."/>
            <person name="Castanera R."/>
            <person name="Culley D."/>
            <person name="Daum C."/>
            <person name="Ezra D."/>
            <person name="Gonzalez J."/>
            <person name="Henrissat B."/>
            <person name="Kuo A."/>
            <person name="Liang C."/>
            <person name="Lipzen A."/>
            <person name="Lutzoni F."/>
            <person name="Magnuson J."/>
            <person name="Mondo S."/>
            <person name="Nolan M."/>
            <person name="Ohm R."/>
            <person name="Pangilinan J."/>
            <person name="Park H.-J."/>
            <person name="Ramirez L."/>
            <person name="Alfaro M."/>
            <person name="Sun H."/>
            <person name="Tritt A."/>
            <person name="Yoshinaga Y."/>
            <person name="Zwiers L.-H."/>
            <person name="Turgeon B."/>
            <person name="Goodwin S."/>
            <person name="Spatafora J."/>
            <person name="Crous P."/>
            <person name="Grigoriev I."/>
        </authorList>
    </citation>
    <scope>NUCLEOTIDE SEQUENCE</scope>
    <source>
        <strain evidence="2">CBS 121167</strain>
    </source>
</reference>
<dbReference type="RefSeq" id="XP_033392080.1">
    <property type="nucleotide sequence ID" value="XM_033541381.1"/>
</dbReference>
<protein>
    <recommendedName>
        <fullName evidence="4">Extracellular membrane protein CFEM domain-containing protein</fullName>
    </recommendedName>
</protein>
<evidence type="ECO:0000256" key="1">
    <source>
        <dbReference type="SAM" id="SignalP"/>
    </source>
</evidence>
<gene>
    <name evidence="2" type="ORF">K452DRAFT_292450</name>
</gene>
<dbReference type="Proteomes" id="UP000799438">
    <property type="component" value="Unassembled WGS sequence"/>
</dbReference>
<name>A0A6A6AWI4_9PEZI</name>
<feature type="chain" id="PRO_5025616515" description="Extracellular membrane protein CFEM domain-containing protein" evidence="1">
    <location>
        <begin position="40"/>
        <end position="127"/>
    </location>
</feature>
<dbReference type="EMBL" id="ML995523">
    <property type="protein sequence ID" value="KAF2136362.1"/>
    <property type="molecule type" value="Genomic_DNA"/>
</dbReference>
<evidence type="ECO:0000313" key="3">
    <source>
        <dbReference type="Proteomes" id="UP000799438"/>
    </source>
</evidence>
<proteinExistence type="predicted"/>